<comment type="caution">
    <text evidence="2">The sequence shown here is derived from an EMBL/GenBank/DDBJ whole genome shotgun (WGS) entry which is preliminary data.</text>
</comment>
<evidence type="ECO:0000313" key="2">
    <source>
        <dbReference type="EMBL" id="RAR83194.1"/>
    </source>
</evidence>
<dbReference type="Pfam" id="PF21770">
    <property type="entry name" value="MgtC_SapB_C"/>
    <property type="match status" value="1"/>
</dbReference>
<dbReference type="AlphaFoldDB" id="A0A328ZC29"/>
<gene>
    <name evidence="2" type="ORF">AX018_101539</name>
</gene>
<evidence type="ECO:0000313" key="3">
    <source>
        <dbReference type="Proteomes" id="UP000248856"/>
    </source>
</evidence>
<name>A0A328ZC29_9BURK</name>
<sequence length="79" mass="8667">MYVVCTRRARAEVRERMVALLEAANYPVRDVGQHASGRTEIEATLYAMAGEADALNAAMAEIERLPGVLQVFWNAGSEV</sequence>
<dbReference type="Gene3D" id="3.30.70.260">
    <property type="match status" value="1"/>
</dbReference>
<dbReference type="RefSeq" id="WP_415842064.1">
    <property type="nucleotide sequence ID" value="NZ_CBCSGC010000032.1"/>
</dbReference>
<feature type="domain" description="MgtC-like C-terminal" evidence="1">
    <location>
        <begin position="2"/>
        <end position="73"/>
    </location>
</feature>
<protein>
    <submittedName>
        <fullName evidence="2">Putative Mg2+ transporter-C (MgtC) family protein</fullName>
    </submittedName>
</protein>
<dbReference type="EMBL" id="QLTA01000015">
    <property type="protein sequence ID" value="RAR83194.1"/>
    <property type="molecule type" value="Genomic_DNA"/>
</dbReference>
<organism evidence="2 3">
    <name type="scientific">Paracidovorax anthurii</name>
    <dbReference type="NCBI Taxonomy" id="78229"/>
    <lineage>
        <taxon>Bacteria</taxon>
        <taxon>Pseudomonadati</taxon>
        <taxon>Pseudomonadota</taxon>
        <taxon>Betaproteobacteria</taxon>
        <taxon>Burkholderiales</taxon>
        <taxon>Comamonadaceae</taxon>
        <taxon>Paracidovorax</taxon>
    </lineage>
</organism>
<reference evidence="2 3" key="1">
    <citation type="submission" date="2018-06" db="EMBL/GenBank/DDBJ databases">
        <title>Genomic Encyclopedia of Archaeal and Bacterial Type Strains, Phase II (KMG-II): from individual species to whole genera.</title>
        <authorList>
            <person name="Goeker M."/>
        </authorList>
    </citation>
    <scope>NUCLEOTIDE SEQUENCE [LARGE SCALE GENOMIC DNA]</scope>
    <source>
        <strain evidence="2 3">CFPB 3232</strain>
    </source>
</reference>
<dbReference type="InterPro" id="IPR048640">
    <property type="entry name" value="MgtC-like_C"/>
</dbReference>
<dbReference type="Proteomes" id="UP000248856">
    <property type="component" value="Unassembled WGS sequence"/>
</dbReference>
<proteinExistence type="predicted"/>
<evidence type="ECO:0000259" key="1">
    <source>
        <dbReference type="Pfam" id="PF21770"/>
    </source>
</evidence>
<accession>A0A328ZC29</accession>
<keyword evidence="3" id="KW-1185">Reference proteome</keyword>